<keyword evidence="4" id="KW-0812">Transmembrane</keyword>
<evidence type="ECO:0000256" key="7">
    <source>
        <dbReference type="ARBA" id="ARBA00022900"/>
    </source>
</evidence>
<dbReference type="SUPFAM" id="SSF50242">
    <property type="entry name" value="TIMP-like"/>
    <property type="match status" value="1"/>
</dbReference>
<dbReference type="GO" id="GO:0043236">
    <property type="term" value="F:laminin binding"/>
    <property type="evidence" value="ECO:0007669"/>
    <property type="project" value="InterPro"/>
</dbReference>
<dbReference type="InterPro" id="IPR050653">
    <property type="entry name" value="Prot_Inhib_GrowthFact_Antg"/>
</dbReference>
<evidence type="ECO:0000256" key="10">
    <source>
        <dbReference type="ARBA" id="ARBA00023157"/>
    </source>
</evidence>
<evidence type="ECO:0000256" key="4">
    <source>
        <dbReference type="ARBA" id="ARBA00022692"/>
    </source>
</evidence>
<keyword evidence="7" id="KW-0722">Serine protease inhibitor</keyword>
<dbReference type="SUPFAM" id="SSF100895">
    <property type="entry name" value="Kazal-type serine protease inhibitors"/>
    <property type="match status" value="1"/>
</dbReference>
<dbReference type="GO" id="GO:0005576">
    <property type="term" value="C:extracellular region"/>
    <property type="evidence" value="ECO:0007669"/>
    <property type="project" value="TreeGrafter"/>
</dbReference>
<dbReference type="InterPro" id="IPR036058">
    <property type="entry name" value="Kazal_dom_sf"/>
</dbReference>
<evidence type="ECO:0000256" key="3">
    <source>
        <dbReference type="ARBA" id="ARBA00022690"/>
    </source>
</evidence>
<dbReference type="Gene3D" id="2.40.50.120">
    <property type="match status" value="1"/>
</dbReference>
<feature type="chain" id="PRO_5043349996" description="Agrin" evidence="13">
    <location>
        <begin position="19"/>
        <end position="220"/>
    </location>
</feature>
<dbReference type="EMBL" id="JAFNEN010000097">
    <property type="protein sequence ID" value="KAG8194887.1"/>
    <property type="molecule type" value="Genomic_DNA"/>
</dbReference>
<dbReference type="InterPro" id="IPR002350">
    <property type="entry name" value="Kazal_dom"/>
</dbReference>
<evidence type="ECO:0000259" key="14">
    <source>
        <dbReference type="PROSITE" id="PS51121"/>
    </source>
</evidence>
<feature type="domain" description="NtA" evidence="14">
    <location>
        <begin position="26"/>
        <end position="147"/>
    </location>
</feature>
<keyword evidence="6" id="KW-0677">Repeat</keyword>
<dbReference type="InterPro" id="IPR004850">
    <property type="entry name" value="NtA_dom"/>
</dbReference>
<name>A0AAV6VEE2_9ARAC</name>
<comment type="similarity">
    <text evidence="11">Belongs to the tomoregulin family.</text>
</comment>
<dbReference type="GO" id="GO:0006950">
    <property type="term" value="P:response to stress"/>
    <property type="evidence" value="ECO:0007669"/>
    <property type="project" value="UniProtKB-ARBA"/>
</dbReference>
<accession>A0AAV6VEE2</accession>
<evidence type="ECO:0000313" key="16">
    <source>
        <dbReference type="EMBL" id="KAG8194887.1"/>
    </source>
</evidence>
<keyword evidence="5 13" id="KW-0732">Signal</keyword>
<dbReference type="Pfam" id="PF07648">
    <property type="entry name" value="Kazal_2"/>
    <property type="match status" value="1"/>
</dbReference>
<dbReference type="PROSITE" id="PS51121">
    <property type="entry name" value="NTA"/>
    <property type="match status" value="1"/>
</dbReference>
<dbReference type="PROSITE" id="PS51465">
    <property type="entry name" value="KAZAL_2"/>
    <property type="match status" value="1"/>
</dbReference>
<reference evidence="16 17" key="1">
    <citation type="journal article" date="2022" name="Nat. Ecol. Evol.">
        <title>A masculinizing supergene underlies an exaggerated male reproductive morph in a spider.</title>
        <authorList>
            <person name="Hendrickx F."/>
            <person name="De Corte Z."/>
            <person name="Sonet G."/>
            <person name="Van Belleghem S.M."/>
            <person name="Kostlbacher S."/>
            <person name="Vangestel C."/>
        </authorList>
    </citation>
    <scope>NUCLEOTIDE SEQUENCE [LARGE SCALE GENOMIC DNA]</scope>
    <source>
        <strain evidence="16">W744_W776</strain>
    </source>
</reference>
<feature type="domain" description="Kazal-like" evidence="15">
    <location>
        <begin position="162"/>
        <end position="216"/>
    </location>
</feature>
<dbReference type="Gene3D" id="3.30.60.30">
    <property type="match status" value="1"/>
</dbReference>
<evidence type="ECO:0000256" key="2">
    <source>
        <dbReference type="ARBA" id="ARBA00022536"/>
    </source>
</evidence>
<evidence type="ECO:0000313" key="17">
    <source>
        <dbReference type="Proteomes" id="UP000827092"/>
    </source>
</evidence>
<dbReference type="InterPro" id="IPR008993">
    <property type="entry name" value="TIMP-like_OB-fold"/>
</dbReference>
<comment type="caution">
    <text evidence="16">The sequence shown here is derived from an EMBL/GenBank/DDBJ whole genome shotgun (WGS) entry which is preliminary data.</text>
</comment>
<keyword evidence="2" id="KW-0245">EGF-like domain</keyword>
<dbReference type="GO" id="GO:0005886">
    <property type="term" value="C:plasma membrane"/>
    <property type="evidence" value="ECO:0007669"/>
    <property type="project" value="GOC"/>
</dbReference>
<evidence type="ECO:0000256" key="5">
    <source>
        <dbReference type="ARBA" id="ARBA00022729"/>
    </source>
</evidence>
<protein>
    <recommendedName>
        <fullName evidence="18">Agrin</fullName>
    </recommendedName>
</protein>
<comment type="caution">
    <text evidence="12">Lacks conserved residue(s) required for the propagation of feature annotation.</text>
</comment>
<keyword evidence="9" id="KW-0472">Membrane</keyword>
<evidence type="ECO:0000256" key="9">
    <source>
        <dbReference type="ARBA" id="ARBA00023136"/>
    </source>
</evidence>
<dbReference type="PANTHER" id="PTHR10913">
    <property type="entry name" value="FOLLISTATIN-RELATED"/>
    <property type="match status" value="1"/>
</dbReference>
<dbReference type="PROSITE" id="PS51257">
    <property type="entry name" value="PROKAR_LIPOPROTEIN"/>
    <property type="match status" value="1"/>
</dbReference>
<evidence type="ECO:0000256" key="11">
    <source>
        <dbReference type="ARBA" id="ARBA00038484"/>
    </source>
</evidence>
<evidence type="ECO:0000256" key="6">
    <source>
        <dbReference type="ARBA" id="ARBA00022737"/>
    </source>
</evidence>
<comment type="subcellular location">
    <subcellularLocation>
        <location evidence="1">Membrane</location>
        <topology evidence="1">Single-pass type I membrane protein</topology>
    </subcellularLocation>
</comment>
<proteinExistence type="inferred from homology"/>
<dbReference type="FunFam" id="3.30.60.30:FF:000002">
    <property type="entry name" value="tomoregulin-2 isoform X1"/>
    <property type="match status" value="1"/>
</dbReference>
<dbReference type="GO" id="GO:0043113">
    <property type="term" value="P:receptor clustering"/>
    <property type="evidence" value="ECO:0007669"/>
    <property type="project" value="InterPro"/>
</dbReference>
<evidence type="ECO:0000256" key="13">
    <source>
        <dbReference type="SAM" id="SignalP"/>
    </source>
</evidence>
<dbReference type="AlphaFoldDB" id="A0AAV6VEE2"/>
<dbReference type="Pfam" id="PF03146">
    <property type="entry name" value="NtA"/>
    <property type="match status" value="1"/>
</dbReference>
<dbReference type="SMART" id="SM00280">
    <property type="entry name" value="KAZAL"/>
    <property type="match status" value="1"/>
</dbReference>
<evidence type="ECO:0000259" key="15">
    <source>
        <dbReference type="PROSITE" id="PS51465"/>
    </source>
</evidence>
<dbReference type="Proteomes" id="UP000827092">
    <property type="component" value="Unassembled WGS sequence"/>
</dbReference>
<evidence type="ECO:0000256" key="12">
    <source>
        <dbReference type="PROSITE-ProRule" id="PRU00443"/>
    </source>
</evidence>
<keyword evidence="3" id="KW-0646">Protease inhibitor</keyword>
<dbReference type="CDD" id="cd00104">
    <property type="entry name" value="KAZAL_FS"/>
    <property type="match status" value="1"/>
</dbReference>
<feature type="signal peptide" evidence="13">
    <location>
        <begin position="1"/>
        <end position="18"/>
    </location>
</feature>
<sequence length="220" mass="25108">MRSSLLICVCLLFACSEARRRRYRECPEERLKVRETMADVVVTGTVKRLYSTREDVYSGEVLVKRVVKGGHLRAGESLLVEGFGNADLCLSKAVVKDSKIFLLSQLDTGRFRLNSSMVQINAPNLDKITATVKGIPYRRRSPIVDEPCEKKYCKFNGDCFEEHRRPSCRCPSVCKEHYNPVCGSDGFTYNTECQLRVDSCRKKKKIYVKHEGLCTRTDFS</sequence>
<dbReference type="GO" id="GO:0030154">
    <property type="term" value="P:cell differentiation"/>
    <property type="evidence" value="ECO:0007669"/>
    <property type="project" value="TreeGrafter"/>
</dbReference>
<keyword evidence="10" id="KW-1015">Disulfide bond</keyword>
<evidence type="ECO:0000256" key="8">
    <source>
        <dbReference type="ARBA" id="ARBA00022989"/>
    </source>
</evidence>
<keyword evidence="8" id="KW-1133">Transmembrane helix</keyword>
<dbReference type="PANTHER" id="PTHR10913:SF45">
    <property type="entry name" value="FOLLISTATIN, ISOFORM A-RELATED"/>
    <property type="match status" value="1"/>
</dbReference>
<organism evidence="16 17">
    <name type="scientific">Oedothorax gibbosus</name>
    <dbReference type="NCBI Taxonomy" id="931172"/>
    <lineage>
        <taxon>Eukaryota</taxon>
        <taxon>Metazoa</taxon>
        <taxon>Ecdysozoa</taxon>
        <taxon>Arthropoda</taxon>
        <taxon>Chelicerata</taxon>
        <taxon>Arachnida</taxon>
        <taxon>Araneae</taxon>
        <taxon>Araneomorphae</taxon>
        <taxon>Entelegynae</taxon>
        <taxon>Araneoidea</taxon>
        <taxon>Linyphiidae</taxon>
        <taxon>Erigoninae</taxon>
        <taxon>Oedothorax</taxon>
    </lineage>
</organism>
<evidence type="ECO:0000256" key="1">
    <source>
        <dbReference type="ARBA" id="ARBA00004479"/>
    </source>
</evidence>
<gene>
    <name evidence="16" type="ORF">JTE90_029178</name>
</gene>
<keyword evidence="17" id="KW-1185">Reference proteome</keyword>
<evidence type="ECO:0008006" key="18">
    <source>
        <dbReference type="Google" id="ProtNLM"/>
    </source>
</evidence>